<reference evidence="1 2" key="1">
    <citation type="journal article" date="2015" name="Nature">
        <title>rRNA introns, odd ribosomes, and small enigmatic genomes across a large radiation of phyla.</title>
        <authorList>
            <person name="Brown C.T."/>
            <person name="Hug L.A."/>
            <person name="Thomas B.C."/>
            <person name="Sharon I."/>
            <person name="Castelle C.J."/>
            <person name="Singh A."/>
            <person name="Wilkins M.J."/>
            <person name="Williams K.H."/>
            <person name="Banfield J.F."/>
        </authorList>
    </citation>
    <scope>NUCLEOTIDE SEQUENCE [LARGE SCALE GENOMIC DNA]</scope>
</reference>
<proteinExistence type="predicted"/>
<evidence type="ECO:0000313" key="2">
    <source>
        <dbReference type="Proteomes" id="UP000034175"/>
    </source>
</evidence>
<evidence type="ECO:0000313" key="1">
    <source>
        <dbReference type="EMBL" id="KKU27249.1"/>
    </source>
</evidence>
<organism evidence="1 2">
    <name type="scientific">Candidatus Magasanikbacteria bacterium GW2011_GWA2_46_17</name>
    <dbReference type="NCBI Taxonomy" id="1619042"/>
    <lineage>
        <taxon>Bacteria</taxon>
        <taxon>Candidatus Magasanikiibacteriota</taxon>
    </lineage>
</organism>
<accession>A0A0G1P2X5</accession>
<dbReference type="AlphaFoldDB" id="A0A0G1P2X5"/>
<dbReference type="EMBL" id="LCMA01000002">
    <property type="protein sequence ID" value="KKU27249.1"/>
    <property type="molecule type" value="Genomic_DNA"/>
</dbReference>
<name>A0A0G1P2X5_9BACT</name>
<sequence length="712" mass="76157">MPTKQKSRGAKKGAKTQTKVVVKTGVKTSTLVALAWAVAFASMGMAASAVTPTPAKHLIGSFTETVHVLQSDYIASTNPTHIKTHKVKREGRFAFYIQTAKKSAQVKNRRYAFSLINYPQGSEPANNTTVPSSATITQLARRAQWGIATKLSWTPPTAQRTSYVDIIGFTGVANSRGQVVQADDYAIIRLKLQEPETPSARNTISVVKNIAFADRNSSNPTGVANQTNVKIASFIIQGSRSEAVDITRVALKDAPNGPVVGANFQNLKIMRNNTPIGHTIGTLNNGVSTNPYTFDPSPALRIARDESFIVDVYADIKSNPTTSATLLNPVIAVDAIYATGFDTGSDSSNESDVNLQTGYIVNNGTLRVTVDANTPVSQQLVMGSTRVPLATFQITAGIAEPVNLDEIVISDLLRGEARDLATLKNIRLVDEQGAQMGTTIGSLYAIGSSTAFARFNFVNGPETIAAGQTKRFTVEADITNFLESGVPKTGQQHQIFLAAYDYDPQTSGNQPSIRASGAASGASLGQNAITYGEQESVNTGQHANTMTIYRTKLGLRWAADTPSRAVNGASEQTVAKIVVSNTANVGSYDATLITLDVTLNGTFRHTEPRRVRAYKDAIVSANQVAENTWAAGSTYEGSTGFESSNRIFNDTLIAAGASRTFIITADTTDATINSRLTVRVNQGQVVWSDGILTNIKEVNSIPLSPEVQTLTY</sequence>
<comment type="caution">
    <text evidence="1">The sequence shown here is derived from an EMBL/GenBank/DDBJ whole genome shotgun (WGS) entry which is preliminary data.</text>
</comment>
<dbReference type="Proteomes" id="UP000034175">
    <property type="component" value="Unassembled WGS sequence"/>
</dbReference>
<protein>
    <submittedName>
        <fullName evidence="1">Uncharacterized protein</fullName>
    </submittedName>
</protein>
<gene>
    <name evidence="1" type="ORF">UX39_C0002G0028</name>
</gene>